<feature type="compositionally biased region" description="Basic and acidic residues" evidence="1">
    <location>
        <begin position="816"/>
        <end position="848"/>
    </location>
</feature>
<reference evidence="2" key="1">
    <citation type="submission" date="2019-07" db="EMBL/GenBank/DDBJ databases">
        <title>Hyphodiscus hymeniophilus genome sequencing and assembly.</title>
        <authorList>
            <person name="Kramer G."/>
            <person name="Nodwell J."/>
        </authorList>
    </citation>
    <scope>NUCLEOTIDE SEQUENCE</scope>
    <source>
        <strain evidence="2">ATCC 34498</strain>
    </source>
</reference>
<accession>A0A9P6VKI1</accession>
<evidence type="ECO:0000313" key="2">
    <source>
        <dbReference type="EMBL" id="KAG0649293.1"/>
    </source>
</evidence>
<feature type="region of interest" description="Disordered" evidence="1">
    <location>
        <begin position="379"/>
        <end position="498"/>
    </location>
</feature>
<dbReference type="OrthoDB" id="5333304at2759"/>
<organism evidence="2 3">
    <name type="scientific">Hyphodiscus hymeniophilus</name>
    <dbReference type="NCBI Taxonomy" id="353542"/>
    <lineage>
        <taxon>Eukaryota</taxon>
        <taxon>Fungi</taxon>
        <taxon>Dikarya</taxon>
        <taxon>Ascomycota</taxon>
        <taxon>Pezizomycotina</taxon>
        <taxon>Leotiomycetes</taxon>
        <taxon>Helotiales</taxon>
        <taxon>Hyphodiscaceae</taxon>
        <taxon>Hyphodiscus</taxon>
    </lineage>
</organism>
<dbReference type="EMBL" id="VNKQ01000008">
    <property type="protein sequence ID" value="KAG0649293.1"/>
    <property type="molecule type" value="Genomic_DNA"/>
</dbReference>
<dbReference type="Proteomes" id="UP000785200">
    <property type="component" value="Unassembled WGS sequence"/>
</dbReference>
<proteinExistence type="predicted"/>
<dbReference type="AlphaFoldDB" id="A0A9P6VKI1"/>
<feature type="compositionally biased region" description="Polar residues" evidence="1">
    <location>
        <begin position="53"/>
        <end position="105"/>
    </location>
</feature>
<evidence type="ECO:0000256" key="1">
    <source>
        <dbReference type="SAM" id="MobiDB-lite"/>
    </source>
</evidence>
<keyword evidence="3" id="KW-1185">Reference proteome</keyword>
<feature type="region of interest" description="Disordered" evidence="1">
    <location>
        <begin position="190"/>
        <end position="237"/>
    </location>
</feature>
<feature type="compositionally biased region" description="Basic residues" evidence="1">
    <location>
        <begin position="433"/>
        <end position="446"/>
    </location>
</feature>
<feature type="region of interest" description="Disordered" evidence="1">
    <location>
        <begin position="265"/>
        <end position="323"/>
    </location>
</feature>
<protein>
    <submittedName>
        <fullName evidence="2">Uncharacterized protein</fullName>
    </submittedName>
</protein>
<comment type="caution">
    <text evidence="2">The sequence shown here is derived from an EMBL/GenBank/DDBJ whole genome shotgun (WGS) entry which is preliminary data.</text>
</comment>
<feature type="compositionally biased region" description="Basic and acidic residues" evidence="1">
    <location>
        <begin position="607"/>
        <end position="626"/>
    </location>
</feature>
<feature type="region of interest" description="Disordered" evidence="1">
    <location>
        <begin position="797"/>
        <end position="848"/>
    </location>
</feature>
<feature type="region of interest" description="Disordered" evidence="1">
    <location>
        <begin position="45"/>
        <end position="105"/>
    </location>
</feature>
<feature type="compositionally biased region" description="Polar residues" evidence="1">
    <location>
        <begin position="196"/>
        <end position="227"/>
    </location>
</feature>
<name>A0A9P6VKI1_9HELO</name>
<gene>
    <name evidence="2" type="ORF">D0Z07_4340</name>
</gene>
<feature type="region of interest" description="Disordered" evidence="1">
    <location>
        <begin position="597"/>
        <end position="635"/>
    </location>
</feature>
<feature type="compositionally biased region" description="Polar residues" evidence="1">
    <location>
        <begin position="278"/>
        <end position="287"/>
    </location>
</feature>
<evidence type="ECO:0000313" key="3">
    <source>
        <dbReference type="Proteomes" id="UP000785200"/>
    </source>
</evidence>
<feature type="compositionally biased region" description="Basic and acidic residues" evidence="1">
    <location>
        <begin position="308"/>
        <end position="320"/>
    </location>
</feature>
<sequence length="885" mass="99420">MMAQGASTSMATKGAALTAAQLREILEYEKIVQFRDAVLAGTHPRIKIPPHLSSKQVNNPTRTFSSSNQSTPSRASAPKSTNRSASGTNHELSSPYHNSLSPNNQRTISNVYGSISSTSQINPILLEKSDDLIKAEIQLQRQRLERALREQIEQQRLAAKLQTSEGVPNFDVAQVLLKALAIVLPSTTAGAAPSVGTRSSASDSFDENTFYSSQHDTPIPSSSSQGHQEPLEVQTGGAVGQPAEIYSTHSQVGKQDVIITGAPLSTNNHLPASHSHITHLQQGSPNASAHYEQARDMENSDSGNSLRETGEKVSAQDKRPSTVSILQNNHPSMSQIMGSWLDFCESGVDDSGQTTSDELLRQAFENDSESQLIRAHNLSPYAPQPARVSPLATARNPPVPREPVPANEAPPAQVAALRKSGVSSADSSPKGVKTSKKKDKKKKRKASSKDDGPTPDSPYIKPEPRSPSPYEVAPLPRPQKRQRQSGQYGGELNYDDPRYDEVVQGRVIERGTDRYKEPRAYERYEERYEVEPRRPEPVYQRIEREDVEYRRIDNGDYVRRPQSPAAYALPYAPSEARSVRAASHAFVDRRPREEPVYYREPLPRASVRPDADRERSRSPIMRERRSPIPMGPPRQPIRILVDAYGREYIDPPLQSSIRQSMAPPSRYRDAEVVYERAPVRTISGRPHVDYEEDGVVYRRPASPTVVPRRVVTQPEYALPEHRAYRQREYSVRPMAPPGDDYIQLRGGPERRQMSHFDDGTRELIPRPASVRPAPVESIRYEVPREYVSRVQSVRPEGAPRELAAQSQREYSVRPVEGPRREHVGARDAERYYDEVPSRRPTADVPFERPRAREQSVAFIERPRMRDESVVVYENDVRREVRDVYR</sequence>